<proteinExistence type="predicted"/>
<accession>A0A5C4QA48</accession>
<dbReference type="Proteomes" id="UP000306145">
    <property type="component" value="Unassembled WGS sequence"/>
</dbReference>
<gene>
    <name evidence="1" type="ORF">FHG89_28600</name>
</gene>
<evidence type="ECO:0000313" key="2">
    <source>
        <dbReference type="Proteomes" id="UP000306145"/>
    </source>
</evidence>
<dbReference type="RefSeq" id="WP_139587512.1">
    <property type="nucleotide sequence ID" value="NZ_VDFY01000257.1"/>
</dbReference>
<evidence type="ECO:0008006" key="3">
    <source>
        <dbReference type="Google" id="ProtNLM"/>
    </source>
</evidence>
<dbReference type="AlphaFoldDB" id="A0A5C4QA48"/>
<evidence type="ECO:0000313" key="1">
    <source>
        <dbReference type="EMBL" id="TNH22706.1"/>
    </source>
</evidence>
<sequence>MISVHEESPDQERVRPVTGWSGDEEYFTFREFDDFRPEEVVDVLNGRVAGVIFRGMISPDVCEQIASRFWASPSIRERPSPPGHYLGTYHYHKPTGQYLDECAESAAAVAEVLDVPGRPLDRFRRGLSDALAPQGAIFRLAEKDGRQACMALLRSWHGHGEFALVPHEDRSQCSEPQQADFEIQQVLGYQPAALNICLENGTGGRLFYYNIRPDDESKRRLGLHYTGSPYPRGAVDGFELLRVDVNPGDVYVFNGAHVHAVEPNVDPEARRTTLAALLGFIDDKTVVSWT</sequence>
<organism evidence="1 2">
    <name type="scientific">Micromonospora orduensis</name>
    <dbReference type="NCBI Taxonomy" id="1420891"/>
    <lineage>
        <taxon>Bacteria</taxon>
        <taxon>Bacillati</taxon>
        <taxon>Actinomycetota</taxon>
        <taxon>Actinomycetes</taxon>
        <taxon>Micromonosporales</taxon>
        <taxon>Micromonosporaceae</taxon>
        <taxon>Micromonospora</taxon>
    </lineage>
</organism>
<dbReference type="EMBL" id="VDFY01000257">
    <property type="protein sequence ID" value="TNH22706.1"/>
    <property type="molecule type" value="Genomic_DNA"/>
</dbReference>
<comment type="caution">
    <text evidence="1">The sequence shown here is derived from an EMBL/GenBank/DDBJ whole genome shotgun (WGS) entry which is preliminary data.</text>
</comment>
<reference evidence="1 2" key="1">
    <citation type="submission" date="2019-06" db="EMBL/GenBank/DDBJ databases">
        <title>Micromonospora ordensis sp. nov., isolated from deep marine sediment.</title>
        <authorList>
            <person name="Veyisoglu A."/>
            <person name="Carro L."/>
            <person name="Klenk H.-P."/>
            <person name="Sahin N."/>
        </authorList>
    </citation>
    <scope>NUCLEOTIDE SEQUENCE [LARGE SCALE GENOMIC DNA]</scope>
    <source>
        <strain evidence="1 2">S2509</strain>
    </source>
</reference>
<name>A0A5C4QA48_9ACTN</name>
<dbReference type="SUPFAM" id="SSF51197">
    <property type="entry name" value="Clavaminate synthase-like"/>
    <property type="match status" value="1"/>
</dbReference>
<dbReference type="Gene3D" id="2.60.120.620">
    <property type="entry name" value="q2cbj1_9rhob like domain"/>
    <property type="match status" value="1"/>
</dbReference>
<protein>
    <recommendedName>
        <fullName evidence="3">Fe2OG dioxygenase domain-containing protein</fullName>
    </recommendedName>
</protein>
<dbReference type="OrthoDB" id="4009736at2"/>
<keyword evidence="2" id="KW-1185">Reference proteome</keyword>